<keyword evidence="3" id="KW-1003">Cell membrane</keyword>
<evidence type="ECO:0000313" key="9">
    <source>
        <dbReference type="EMBL" id="OYD06671.1"/>
    </source>
</evidence>
<dbReference type="InterPro" id="IPR020846">
    <property type="entry name" value="MFS_dom"/>
</dbReference>
<dbReference type="Pfam" id="PF07690">
    <property type="entry name" value="MFS_1"/>
    <property type="match status" value="1"/>
</dbReference>
<name>A0A235B350_9BACL</name>
<dbReference type="EMBL" id="NOWF01000010">
    <property type="protein sequence ID" value="OYD06671.1"/>
    <property type="molecule type" value="Genomic_DNA"/>
</dbReference>
<keyword evidence="10" id="KW-1185">Reference proteome</keyword>
<dbReference type="Proteomes" id="UP000215459">
    <property type="component" value="Unassembled WGS sequence"/>
</dbReference>
<feature type="transmembrane region" description="Helical" evidence="7">
    <location>
        <begin position="96"/>
        <end position="113"/>
    </location>
</feature>
<protein>
    <recommendedName>
        <fullName evidence="8">Major facilitator superfamily (MFS) profile domain-containing protein</fullName>
    </recommendedName>
</protein>
<dbReference type="PANTHER" id="PTHR23513:SF6">
    <property type="entry name" value="MAJOR FACILITATOR SUPERFAMILY ASSOCIATED DOMAIN-CONTAINING PROTEIN"/>
    <property type="match status" value="1"/>
</dbReference>
<evidence type="ECO:0000256" key="2">
    <source>
        <dbReference type="ARBA" id="ARBA00022448"/>
    </source>
</evidence>
<dbReference type="SUPFAM" id="SSF103473">
    <property type="entry name" value="MFS general substrate transporter"/>
    <property type="match status" value="1"/>
</dbReference>
<evidence type="ECO:0000256" key="5">
    <source>
        <dbReference type="ARBA" id="ARBA00022989"/>
    </source>
</evidence>
<sequence>MGTLGGICSLNISIDKASNKKPPSFWTNQSLLALWTGQGLSSIGTGIYQAGLAWEVVHITGSTLAMGSILIASTMPVIVFSLWGGALGDRIPKRRILIFIDFFRWVVSMIWAFTLFGRDPSVGELYVFSIFLGFTQAFFKPAYSALIPDLIEKKQISRAVGINQLIMRSADILGPSLGGVLIAYTSFGMVVMVNALTFSLAYGLNFLLPNLFPQKTEKGSPLRHIRSGIRYFIQEPAVFWSVILITFANLSAVTIQVNLPQFIQIDLNWTPQTYGIVISCYGLGTTVAFLFLSVFSLKKRRGMLYLITLFTGGTMFLFFPLVHFSWQLGGLLFIMGVVFGLTGAISITLTQELTQQAYRSRVMGIVTVSGALMPLGYGLWGALGDYLHNTVVFLAAGSFICLVALIGGKTPLRKTN</sequence>
<evidence type="ECO:0000256" key="7">
    <source>
        <dbReference type="SAM" id="Phobius"/>
    </source>
</evidence>
<dbReference type="GO" id="GO:0005886">
    <property type="term" value="C:plasma membrane"/>
    <property type="evidence" value="ECO:0007669"/>
    <property type="project" value="UniProtKB-SubCell"/>
</dbReference>
<dbReference type="AlphaFoldDB" id="A0A235B350"/>
<feature type="transmembrane region" description="Helical" evidence="7">
    <location>
        <begin position="165"/>
        <end position="184"/>
    </location>
</feature>
<feature type="transmembrane region" description="Helical" evidence="7">
    <location>
        <begin position="190"/>
        <end position="212"/>
    </location>
</feature>
<comment type="caution">
    <text evidence="9">The sequence shown here is derived from an EMBL/GenBank/DDBJ whole genome shotgun (WGS) entry which is preliminary data.</text>
</comment>
<feature type="domain" description="Major facilitator superfamily (MFS) profile" evidence="8">
    <location>
        <begin position="30"/>
        <end position="415"/>
    </location>
</feature>
<evidence type="ECO:0000313" key="10">
    <source>
        <dbReference type="Proteomes" id="UP000215459"/>
    </source>
</evidence>
<dbReference type="InterPro" id="IPR011701">
    <property type="entry name" value="MFS"/>
</dbReference>
<evidence type="ECO:0000256" key="3">
    <source>
        <dbReference type="ARBA" id="ARBA00022475"/>
    </source>
</evidence>
<dbReference type="PROSITE" id="PS50850">
    <property type="entry name" value="MFS"/>
    <property type="match status" value="1"/>
</dbReference>
<evidence type="ECO:0000259" key="8">
    <source>
        <dbReference type="PROSITE" id="PS50850"/>
    </source>
</evidence>
<evidence type="ECO:0000256" key="4">
    <source>
        <dbReference type="ARBA" id="ARBA00022692"/>
    </source>
</evidence>
<keyword evidence="2" id="KW-0813">Transport</keyword>
<feature type="transmembrane region" description="Helical" evidence="7">
    <location>
        <begin position="386"/>
        <end position="406"/>
    </location>
</feature>
<dbReference type="InterPro" id="IPR036259">
    <property type="entry name" value="MFS_trans_sf"/>
</dbReference>
<evidence type="ECO:0000256" key="6">
    <source>
        <dbReference type="ARBA" id="ARBA00023136"/>
    </source>
</evidence>
<feature type="transmembrane region" description="Helical" evidence="7">
    <location>
        <begin position="362"/>
        <end position="380"/>
    </location>
</feature>
<feature type="transmembrane region" description="Helical" evidence="7">
    <location>
        <begin position="273"/>
        <end position="295"/>
    </location>
</feature>
<organism evidence="9 10">
    <name type="scientific">Paludifilum halophilum</name>
    <dbReference type="NCBI Taxonomy" id="1642702"/>
    <lineage>
        <taxon>Bacteria</taxon>
        <taxon>Bacillati</taxon>
        <taxon>Bacillota</taxon>
        <taxon>Bacilli</taxon>
        <taxon>Bacillales</taxon>
        <taxon>Thermoactinomycetaceae</taxon>
        <taxon>Paludifilum</taxon>
    </lineage>
</organism>
<keyword evidence="4 7" id="KW-0812">Transmembrane</keyword>
<gene>
    <name evidence="9" type="ORF">CHM34_15315</name>
</gene>
<keyword evidence="5 7" id="KW-1133">Transmembrane helix</keyword>
<comment type="subcellular location">
    <subcellularLocation>
        <location evidence="1">Cell membrane</location>
        <topology evidence="1">Multi-pass membrane protein</topology>
    </subcellularLocation>
</comment>
<feature type="transmembrane region" description="Helical" evidence="7">
    <location>
        <begin position="302"/>
        <end position="322"/>
    </location>
</feature>
<dbReference type="CDD" id="cd06173">
    <property type="entry name" value="MFS_MefA_like"/>
    <property type="match status" value="1"/>
</dbReference>
<feature type="transmembrane region" description="Helical" evidence="7">
    <location>
        <begin position="64"/>
        <end position="84"/>
    </location>
</feature>
<accession>A0A235B350</accession>
<dbReference type="Gene3D" id="1.20.1250.20">
    <property type="entry name" value="MFS general substrate transporter like domains"/>
    <property type="match status" value="1"/>
</dbReference>
<keyword evidence="6 7" id="KW-0472">Membrane</keyword>
<feature type="transmembrane region" description="Helical" evidence="7">
    <location>
        <begin position="125"/>
        <end position="144"/>
    </location>
</feature>
<dbReference type="GO" id="GO:0022857">
    <property type="term" value="F:transmembrane transporter activity"/>
    <property type="evidence" value="ECO:0007669"/>
    <property type="project" value="InterPro"/>
</dbReference>
<evidence type="ECO:0000256" key="1">
    <source>
        <dbReference type="ARBA" id="ARBA00004651"/>
    </source>
</evidence>
<feature type="transmembrane region" description="Helical" evidence="7">
    <location>
        <begin position="328"/>
        <end position="350"/>
    </location>
</feature>
<reference evidence="9 10" key="1">
    <citation type="submission" date="2017-07" db="EMBL/GenBank/DDBJ databases">
        <title>The genome sequence of Paludifilum halophilum highlights mechanisms for microbial adaptation to high salt environemnts.</title>
        <authorList>
            <person name="Belbahri L."/>
        </authorList>
    </citation>
    <scope>NUCLEOTIDE SEQUENCE [LARGE SCALE GENOMIC DNA]</scope>
    <source>
        <strain evidence="9 10">DSM 102817</strain>
    </source>
</reference>
<dbReference type="OrthoDB" id="2276409at2"/>
<proteinExistence type="predicted"/>
<feature type="transmembrane region" description="Helical" evidence="7">
    <location>
        <begin position="232"/>
        <end position="253"/>
    </location>
</feature>
<dbReference type="PANTHER" id="PTHR23513">
    <property type="entry name" value="INTEGRAL MEMBRANE EFFLUX PROTEIN-RELATED"/>
    <property type="match status" value="1"/>
</dbReference>